<dbReference type="InterPro" id="IPR008322">
    <property type="entry name" value="UPF0261"/>
</dbReference>
<keyword evidence="4" id="KW-1185">Reference proteome</keyword>
<dbReference type="InterPro" id="IPR051353">
    <property type="entry name" value="Tobamovirus_resist_UPF0261"/>
</dbReference>
<dbReference type="Gene3D" id="3.40.50.12030">
    <property type="entry name" value="Uncharacterised protein family UPF0261, NC domain"/>
    <property type="match status" value="1"/>
</dbReference>
<feature type="domain" description="UPF0261" evidence="2">
    <location>
        <begin position="215"/>
        <end position="432"/>
    </location>
</feature>
<evidence type="ECO:0000313" key="3">
    <source>
        <dbReference type="EMBL" id="SCZ70623.1"/>
    </source>
</evidence>
<proteinExistence type="predicted"/>
<evidence type="ECO:0000259" key="1">
    <source>
        <dbReference type="Pfam" id="PF06792"/>
    </source>
</evidence>
<sequence length="447" mass="48743">MIKSNLHVVKYYNRFTSIFELGMSHGVNTMTRFVVVVGTADTKLDELAWLKCCLHLAGVDSIIIDVSTSTPGKNHQNKKIDIHSLQVAEYHPAGADSVFCGVRNKAITAMSVALTNFLNSSIDDIAGVIGIGGSGGTALITPAMQSLPIGLPKIMVSTMASGNVSAYVRASDIAMLYTVTDLNGLNRISRSVLSNAANMMAGSVNYFTPLADIHKPALGLTMFGMTTPCINQLTTELNTQYDCLAFHATGNGGTSMEKLAKDGKLVCVLDITLTEIADLLFGGVLDCPDTRLDVIAKKSIPWIGSAGALDIVNFGAKDTIPERYSNRLFFEHNSQVTLMRTTPEENYQLGIWIGNKLNKCNGPIRFIIPEGGFSALDCLEQPFYLPTSTQAFCHGLKKTVKQTELRKVIKTPFHINSPQFCTLVIQQFKEIIEHQGISYEEKIQSDY</sequence>
<dbReference type="EMBL" id="FMWJ01000020">
    <property type="protein sequence ID" value="SCZ70623.1"/>
    <property type="molecule type" value="Genomic_DNA"/>
</dbReference>
<dbReference type="NCBIfam" id="NF002673">
    <property type="entry name" value="PRK02399.1-1"/>
    <property type="match status" value="1"/>
</dbReference>
<dbReference type="CDD" id="cd15488">
    <property type="entry name" value="Tm-1-like"/>
    <property type="match status" value="1"/>
</dbReference>
<dbReference type="PIRSF" id="PIRSF033271">
    <property type="entry name" value="UCP033271"/>
    <property type="match status" value="1"/>
</dbReference>
<evidence type="ECO:0000259" key="2">
    <source>
        <dbReference type="Pfam" id="PF23189"/>
    </source>
</evidence>
<reference evidence="4" key="1">
    <citation type="submission" date="2016-10" db="EMBL/GenBank/DDBJ databases">
        <authorList>
            <person name="Varghese N."/>
            <person name="Submissions S."/>
        </authorList>
    </citation>
    <scope>NUCLEOTIDE SEQUENCE [LARGE SCALE GENOMIC DNA]</scope>
    <source>
        <strain evidence="4">ATCC 29999</strain>
    </source>
</reference>
<dbReference type="InterPro" id="IPR044122">
    <property type="entry name" value="UPF0261_N"/>
</dbReference>
<dbReference type="NCBIfam" id="NF002674">
    <property type="entry name" value="PRK02399.1-2"/>
    <property type="match status" value="1"/>
</dbReference>
<dbReference type="PANTHER" id="PTHR31862">
    <property type="entry name" value="UPF0261 DOMAIN PROTEIN (AFU_ORTHOLOGUE AFUA_1G10120)"/>
    <property type="match status" value="1"/>
</dbReference>
<dbReference type="AlphaFoldDB" id="A0A1G5R973"/>
<dbReference type="Proteomes" id="UP000183223">
    <property type="component" value="Unassembled WGS sequence"/>
</dbReference>
<dbReference type="PANTHER" id="PTHR31862:SF1">
    <property type="entry name" value="UPF0261 DOMAIN PROTEIN (AFU_ORTHOLOGUE AFUA_1G10120)"/>
    <property type="match status" value="1"/>
</dbReference>
<dbReference type="InterPro" id="IPR056778">
    <property type="entry name" value="UPF0261_C"/>
</dbReference>
<dbReference type="Pfam" id="PF06792">
    <property type="entry name" value="UPF0261"/>
    <property type="match status" value="1"/>
</dbReference>
<organism evidence="3 4">
    <name type="scientific">Photorhabdus luminescens</name>
    <name type="common">Xenorhabdus luminescens</name>
    <dbReference type="NCBI Taxonomy" id="29488"/>
    <lineage>
        <taxon>Bacteria</taxon>
        <taxon>Pseudomonadati</taxon>
        <taxon>Pseudomonadota</taxon>
        <taxon>Gammaproteobacteria</taxon>
        <taxon>Enterobacterales</taxon>
        <taxon>Morganellaceae</taxon>
        <taxon>Photorhabdus</taxon>
    </lineage>
</organism>
<feature type="domain" description="UPF0261" evidence="1">
    <location>
        <begin position="33"/>
        <end position="206"/>
    </location>
</feature>
<name>A0A1G5R973_PHOLU</name>
<dbReference type="Pfam" id="PF23189">
    <property type="entry name" value="UPF0261_C"/>
    <property type="match status" value="1"/>
</dbReference>
<evidence type="ECO:0000313" key="4">
    <source>
        <dbReference type="Proteomes" id="UP000183223"/>
    </source>
</evidence>
<gene>
    <name evidence="3" type="ORF">SAMN02982990_03543</name>
</gene>
<dbReference type="Gene3D" id="3.40.50.12020">
    <property type="entry name" value="Uncharacterised protein family UPF0261, NN domain"/>
    <property type="match status" value="1"/>
</dbReference>
<protein>
    <submittedName>
        <fullName evidence="3">Uncharacterized protein, UPF0261 family</fullName>
    </submittedName>
</protein>
<accession>A0A1G5R973</accession>